<organism evidence="6">
    <name type="scientific">Rhizophora mucronata</name>
    <name type="common">Asiatic mangrove</name>
    <dbReference type="NCBI Taxonomy" id="61149"/>
    <lineage>
        <taxon>Eukaryota</taxon>
        <taxon>Viridiplantae</taxon>
        <taxon>Streptophyta</taxon>
        <taxon>Embryophyta</taxon>
        <taxon>Tracheophyta</taxon>
        <taxon>Spermatophyta</taxon>
        <taxon>Magnoliopsida</taxon>
        <taxon>eudicotyledons</taxon>
        <taxon>Gunneridae</taxon>
        <taxon>Pentapetalae</taxon>
        <taxon>rosids</taxon>
        <taxon>fabids</taxon>
        <taxon>Malpighiales</taxon>
        <taxon>Rhizophoraceae</taxon>
        <taxon>Rhizophora</taxon>
    </lineage>
</organism>
<dbReference type="GO" id="GO:0003779">
    <property type="term" value="F:actin binding"/>
    <property type="evidence" value="ECO:0007669"/>
    <property type="project" value="UniProtKB-KW"/>
</dbReference>
<dbReference type="AlphaFoldDB" id="A0A2P2JJA9"/>
<name>A0A2P2JJA9_RHIMU</name>
<dbReference type="EMBL" id="GGEC01013084">
    <property type="protein sequence ID" value="MBW93567.1"/>
    <property type="molecule type" value="Transcribed_RNA"/>
</dbReference>
<evidence type="ECO:0000313" key="6">
    <source>
        <dbReference type="EMBL" id="MBW93567.1"/>
    </source>
</evidence>
<keyword evidence="4" id="KW-0206">Cytoskeleton</keyword>
<evidence type="ECO:0000256" key="1">
    <source>
        <dbReference type="ARBA" id="ARBA00004245"/>
    </source>
</evidence>
<keyword evidence="4" id="KW-0963">Cytoplasm</keyword>
<protein>
    <submittedName>
        <fullName evidence="6">Pollen-specific protein SF3</fullName>
    </submittedName>
</protein>
<evidence type="ECO:0000256" key="3">
    <source>
        <dbReference type="ARBA" id="ARBA00023203"/>
    </source>
</evidence>
<keyword evidence="2" id="KW-0479">Metal-binding</keyword>
<evidence type="ECO:0000256" key="5">
    <source>
        <dbReference type="SAM" id="Phobius"/>
    </source>
</evidence>
<accession>A0A2P2JJA9</accession>
<dbReference type="SUPFAM" id="SSF57716">
    <property type="entry name" value="Glucocorticoid receptor-like (DNA-binding domain)"/>
    <property type="match status" value="1"/>
</dbReference>
<sequence>MERDLKNNIGNLIYLQLSNYNSFEGVLYCKPHFDQLFKRTGSLDKSFEGKGRNILYGTQHSSITLVCIPLVFSFLYS</sequence>
<keyword evidence="3" id="KW-0009">Actin-binding</keyword>
<keyword evidence="2" id="KW-0440">LIM domain</keyword>
<keyword evidence="2" id="KW-0862">Zinc</keyword>
<proteinExistence type="predicted"/>
<feature type="transmembrane region" description="Helical" evidence="5">
    <location>
        <begin position="54"/>
        <end position="76"/>
    </location>
</feature>
<comment type="subcellular location">
    <subcellularLocation>
        <location evidence="1">Cytoplasm</location>
        <location evidence="1">Cytoskeleton</location>
    </subcellularLocation>
</comment>
<keyword evidence="5" id="KW-1133">Transmembrane helix</keyword>
<reference evidence="6" key="1">
    <citation type="submission" date="2018-02" db="EMBL/GenBank/DDBJ databases">
        <title>Rhizophora mucronata_Transcriptome.</title>
        <authorList>
            <person name="Meera S.P."/>
            <person name="Sreeshan A."/>
            <person name="Augustine A."/>
        </authorList>
    </citation>
    <scope>NUCLEOTIDE SEQUENCE</scope>
    <source>
        <tissue evidence="6">Leaf</tissue>
    </source>
</reference>
<evidence type="ECO:0000256" key="2">
    <source>
        <dbReference type="ARBA" id="ARBA00023038"/>
    </source>
</evidence>
<dbReference type="GO" id="GO:0005856">
    <property type="term" value="C:cytoskeleton"/>
    <property type="evidence" value="ECO:0007669"/>
    <property type="project" value="UniProtKB-SubCell"/>
</dbReference>
<dbReference type="PANTHER" id="PTHR24206">
    <property type="entry name" value="OS06G0237300 PROTEIN"/>
    <property type="match status" value="1"/>
</dbReference>
<keyword evidence="5" id="KW-0812">Transmembrane</keyword>
<keyword evidence="5" id="KW-0472">Membrane</keyword>
<evidence type="ECO:0000256" key="4">
    <source>
        <dbReference type="ARBA" id="ARBA00023212"/>
    </source>
</evidence>